<proteinExistence type="predicted"/>
<evidence type="ECO:0000259" key="8">
    <source>
        <dbReference type="PROSITE" id="PS52004"/>
    </source>
</evidence>
<dbReference type="EMBL" id="JAAGLU010000047">
    <property type="protein sequence ID" value="NEC91728.1"/>
    <property type="molecule type" value="Genomic_DNA"/>
</dbReference>
<dbReference type="SMART" id="SM00825">
    <property type="entry name" value="PKS_KS"/>
    <property type="match status" value="1"/>
</dbReference>
<dbReference type="AlphaFoldDB" id="A0A6B3C512"/>
<sequence length="1074" mass="113506">MSFRFPGADSEDAFWELVTSGRTAVRRFTDEELDAAGIPQQEREAKEFVAAAGTLGDVSAFDASFFSVNGREAATMDPQQRLFLECAYHALEDGGYAATSPDLRVGVFASAGYQLYPLNTYLLNNLAPVGWDVRDWATAGRPALGTSADFLATRVAYVLDLTGPAVTVQTACSSALVAVHQACQALRAGDADLALAGASAVHVPQITGYRRINGSVLSASGRCRAFDADADGTVGSSGVAAVLLKRLDRALADGDTVHAVIRGVGITNDGAHKDSYLAPSAAGQRDAVLRALETADVTAESIGYLEAHGTGTFKGDPIEFAGLSAAFRRSTDKTGFCALGAVKSSIGHLDVCAGLGGLIKAVLVLKHGEIPPLANFSTPNPLLDIDNSPFYLPDSPRPWPRGAEPRRAGVHSLAVGGTNVHIVLEEAPKAARRPSPVPPPGLLAVSARDGKALREYARSWRERLRGPRPAAMQDVLTTALTGRRHLRHRLVALGNSPRELADSLDAFLRRTQETTATDTRVPYVVGEVPRSTAGLVMLFGGQGSPYPGMARLLHDRFPVVRDVLDECEKFHKEAGGTSLLGPLLDPTPVAPGHIWETQTAQPALFAFQMALSRLWEHFGVTPALTAGHSVGEYAALCAAGAFSLADGVRLTTLRGRMMQRGTRPGGMVAALAGREQVDELLAKVAGLELAAANGTGSHVLAGPTGAVDEACGLLEDNGVSVRRLPVDRAFHTTALAPVLDELRDVLATVSFAPLTTAFVSSVDGTVRAEGWMPDVEYFVRQARDPVRFDAVLDRIAEAAHTAVLEVGPGNNLSGMLRRSAPGAEAVAGHRRGAELSALWSAVGALYCRGLPVDFNRLLEGTGGRRIPLPRYPFQRARHWSGPELIVPLARDPLGHPPSDAPGSGDRPANPSGDASLSKENDMSELALGRVRELAARHLGCAVSEVLPDRAFVDLGADSFQMVSLLRELEEGFGVKVSMRELFEEVSTPELLAALVAQRTGPAPDVPHNAPTAAERPVPKAPEPVVVPAPLAPPPGYANQATVDLLTRQVQVIAEGQLQILQQLAALAARKGVDA</sequence>
<feature type="domain" description="Carrier" evidence="7">
    <location>
        <begin position="924"/>
        <end position="999"/>
    </location>
</feature>
<dbReference type="InterPro" id="IPR016036">
    <property type="entry name" value="Malonyl_transacylase_ACP-bd"/>
</dbReference>
<feature type="region of interest" description="Disordered" evidence="6">
    <location>
        <begin position="887"/>
        <end position="921"/>
    </location>
</feature>
<dbReference type="Pfam" id="PF00550">
    <property type="entry name" value="PP-binding"/>
    <property type="match status" value="1"/>
</dbReference>
<dbReference type="Gene3D" id="3.40.366.10">
    <property type="entry name" value="Malonyl-Coenzyme A Acyl Carrier Protein, domain 2"/>
    <property type="match status" value="1"/>
</dbReference>
<dbReference type="GO" id="GO:0005886">
    <property type="term" value="C:plasma membrane"/>
    <property type="evidence" value="ECO:0007669"/>
    <property type="project" value="TreeGrafter"/>
</dbReference>
<dbReference type="InterPro" id="IPR050091">
    <property type="entry name" value="PKS_NRPS_Biosynth_Enz"/>
</dbReference>
<dbReference type="GO" id="GO:0005737">
    <property type="term" value="C:cytoplasm"/>
    <property type="evidence" value="ECO:0007669"/>
    <property type="project" value="TreeGrafter"/>
</dbReference>
<dbReference type="InterPro" id="IPR020841">
    <property type="entry name" value="PKS_Beta-ketoAc_synthase_dom"/>
</dbReference>
<feature type="region of interest" description="Disordered" evidence="6">
    <location>
        <begin position="1000"/>
        <end position="1019"/>
    </location>
</feature>
<dbReference type="GO" id="GO:0071770">
    <property type="term" value="P:DIM/DIP cell wall layer assembly"/>
    <property type="evidence" value="ECO:0007669"/>
    <property type="project" value="TreeGrafter"/>
</dbReference>
<keyword evidence="2" id="KW-0597">Phosphoprotein</keyword>
<dbReference type="SUPFAM" id="SSF52151">
    <property type="entry name" value="FabD/lysophospholipase-like"/>
    <property type="match status" value="1"/>
</dbReference>
<dbReference type="SMART" id="SM00823">
    <property type="entry name" value="PKS_PP"/>
    <property type="match status" value="1"/>
</dbReference>
<keyword evidence="1" id="KW-0596">Phosphopantetheine</keyword>
<dbReference type="Gene3D" id="3.40.47.10">
    <property type="match status" value="1"/>
</dbReference>
<dbReference type="Gene3D" id="1.10.1200.10">
    <property type="entry name" value="ACP-like"/>
    <property type="match status" value="1"/>
</dbReference>
<dbReference type="PANTHER" id="PTHR43775:SF37">
    <property type="entry name" value="SI:DKEY-61P9.11"/>
    <property type="match status" value="1"/>
</dbReference>
<accession>A0A6B3C512</accession>
<dbReference type="GO" id="GO:0004312">
    <property type="term" value="F:fatty acid synthase activity"/>
    <property type="evidence" value="ECO:0007669"/>
    <property type="project" value="TreeGrafter"/>
</dbReference>
<dbReference type="GO" id="GO:0006633">
    <property type="term" value="P:fatty acid biosynthetic process"/>
    <property type="evidence" value="ECO:0007669"/>
    <property type="project" value="InterPro"/>
</dbReference>
<dbReference type="InterPro" id="IPR009081">
    <property type="entry name" value="PP-bd_ACP"/>
</dbReference>
<organism evidence="9">
    <name type="scientific">Streptomyces sp. SID12501</name>
    <dbReference type="NCBI Taxonomy" id="2706042"/>
    <lineage>
        <taxon>Bacteria</taxon>
        <taxon>Bacillati</taxon>
        <taxon>Actinomycetota</taxon>
        <taxon>Actinomycetes</taxon>
        <taxon>Kitasatosporales</taxon>
        <taxon>Streptomycetaceae</taxon>
        <taxon>Streptomyces</taxon>
    </lineage>
</organism>
<evidence type="ECO:0000313" key="9">
    <source>
        <dbReference type="EMBL" id="NEC91728.1"/>
    </source>
</evidence>
<dbReference type="SUPFAM" id="SSF53901">
    <property type="entry name" value="Thiolase-like"/>
    <property type="match status" value="1"/>
</dbReference>
<dbReference type="PANTHER" id="PTHR43775">
    <property type="entry name" value="FATTY ACID SYNTHASE"/>
    <property type="match status" value="1"/>
</dbReference>
<keyword evidence="3 9" id="KW-0808">Transferase</keyword>
<keyword evidence="5 9" id="KW-0012">Acyltransferase</keyword>
<dbReference type="CDD" id="cd00833">
    <property type="entry name" value="PKS"/>
    <property type="match status" value="1"/>
</dbReference>
<evidence type="ECO:0000256" key="4">
    <source>
        <dbReference type="ARBA" id="ARBA00023194"/>
    </source>
</evidence>
<dbReference type="InterPro" id="IPR036736">
    <property type="entry name" value="ACP-like_sf"/>
</dbReference>
<dbReference type="InterPro" id="IPR014043">
    <property type="entry name" value="Acyl_transferase_dom"/>
</dbReference>
<protein>
    <submittedName>
        <fullName evidence="9">Acyltransferase domain-containing protein</fullName>
    </submittedName>
</protein>
<dbReference type="InterPro" id="IPR032821">
    <property type="entry name" value="PKS_assoc"/>
</dbReference>
<dbReference type="Pfam" id="PF02801">
    <property type="entry name" value="Ketoacyl-synt_C"/>
    <property type="match status" value="1"/>
</dbReference>
<dbReference type="Gene3D" id="3.30.70.3290">
    <property type="match status" value="1"/>
</dbReference>
<dbReference type="PROSITE" id="PS00606">
    <property type="entry name" value="KS3_1"/>
    <property type="match status" value="1"/>
</dbReference>
<dbReference type="SUPFAM" id="SSF55048">
    <property type="entry name" value="Probable ACP-binding domain of malonyl-CoA ACP transacylase"/>
    <property type="match status" value="1"/>
</dbReference>
<dbReference type="SUPFAM" id="SSF47336">
    <property type="entry name" value="ACP-like"/>
    <property type="match status" value="1"/>
</dbReference>
<name>A0A6B3C512_9ACTN</name>
<comment type="caution">
    <text evidence="9">The sequence shown here is derived from an EMBL/GenBank/DDBJ whole genome shotgun (WGS) entry which is preliminary data.</text>
</comment>
<dbReference type="GO" id="GO:0031177">
    <property type="term" value="F:phosphopantetheine binding"/>
    <property type="evidence" value="ECO:0007669"/>
    <property type="project" value="InterPro"/>
</dbReference>
<dbReference type="Pfam" id="PF16197">
    <property type="entry name" value="KAsynt_C_assoc"/>
    <property type="match status" value="1"/>
</dbReference>
<dbReference type="InterPro" id="IPR014031">
    <property type="entry name" value="Ketoacyl_synth_C"/>
</dbReference>
<dbReference type="InterPro" id="IPR018201">
    <property type="entry name" value="Ketoacyl_synth_AS"/>
</dbReference>
<evidence type="ECO:0000256" key="6">
    <source>
        <dbReference type="SAM" id="MobiDB-lite"/>
    </source>
</evidence>
<dbReference type="Pfam" id="PF00109">
    <property type="entry name" value="ketoacyl-synt"/>
    <property type="match status" value="1"/>
</dbReference>
<keyword evidence="4" id="KW-0045">Antibiotic biosynthesis</keyword>
<dbReference type="PROSITE" id="PS52004">
    <property type="entry name" value="KS3_2"/>
    <property type="match status" value="1"/>
</dbReference>
<dbReference type="InterPro" id="IPR016035">
    <property type="entry name" value="Acyl_Trfase/lysoPLipase"/>
</dbReference>
<dbReference type="InterPro" id="IPR016039">
    <property type="entry name" value="Thiolase-like"/>
</dbReference>
<reference evidence="9" key="1">
    <citation type="submission" date="2020-01" db="EMBL/GenBank/DDBJ databases">
        <title>Insect and environment-associated Actinomycetes.</title>
        <authorList>
            <person name="Currrie C."/>
            <person name="Chevrette M."/>
            <person name="Carlson C."/>
            <person name="Stubbendieck R."/>
            <person name="Wendt-Pienkowski E."/>
        </authorList>
    </citation>
    <scope>NUCLEOTIDE SEQUENCE</scope>
    <source>
        <strain evidence="9">SID12501</strain>
    </source>
</reference>
<dbReference type="GO" id="GO:0017000">
    <property type="term" value="P:antibiotic biosynthetic process"/>
    <property type="evidence" value="ECO:0007669"/>
    <property type="project" value="UniProtKB-KW"/>
</dbReference>
<evidence type="ECO:0000256" key="5">
    <source>
        <dbReference type="ARBA" id="ARBA00023315"/>
    </source>
</evidence>
<evidence type="ECO:0000259" key="7">
    <source>
        <dbReference type="PROSITE" id="PS50075"/>
    </source>
</evidence>
<evidence type="ECO:0000256" key="1">
    <source>
        <dbReference type="ARBA" id="ARBA00022450"/>
    </source>
</evidence>
<dbReference type="Pfam" id="PF00698">
    <property type="entry name" value="Acyl_transf_1"/>
    <property type="match status" value="1"/>
</dbReference>
<dbReference type="PROSITE" id="PS50075">
    <property type="entry name" value="CARRIER"/>
    <property type="match status" value="1"/>
</dbReference>
<feature type="domain" description="Ketosynthase family 3 (KS3)" evidence="8">
    <location>
        <begin position="1"/>
        <end position="426"/>
    </location>
</feature>
<dbReference type="InterPro" id="IPR014030">
    <property type="entry name" value="Ketoacyl_synth_N"/>
</dbReference>
<dbReference type="SMART" id="SM00827">
    <property type="entry name" value="PKS_AT"/>
    <property type="match status" value="1"/>
</dbReference>
<dbReference type="InterPro" id="IPR020806">
    <property type="entry name" value="PKS_PP-bd"/>
</dbReference>
<dbReference type="GO" id="GO:0004315">
    <property type="term" value="F:3-oxoacyl-[acyl-carrier-protein] synthase activity"/>
    <property type="evidence" value="ECO:0007669"/>
    <property type="project" value="InterPro"/>
</dbReference>
<evidence type="ECO:0000256" key="2">
    <source>
        <dbReference type="ARBA" id="ARBA00022553"/>
    </source>
</evidence>
<evidence type="ECO:0000256" key="3">
    <source>
        <dbReference type="ARBA" id="ARBA00022679"/>
    </source>
</evidence>
<dbReference type="InterPro" id="IPR001227">
    <property type="entry name" value="Ac_transferase_dom_sf"/>
</dbReference>
<gene>
    <name evidence="9" type="ORF">G3I71_39410</name>
</gene>